<keyword evidence="3" id="KW-0653">Protein transport</keyword>
<evidence type="ECO:0000256" key="1">
    <source>
        <dbReference type="ARBA" id="ARBA00010394"/>
    </source>
</evidence>
<dbReference type="STRING" id="42156.A0A3P6UFI7"/>
<evidence type="ECO:0000313" key="5">
    <source>
        <dbReference type="EMBL" id="VDK75931.1"/>
    </source>
</evidence>
<dbReference type="AlphaFoldDB" id="A0A3P6UFI7"/>
<dbReference type="PANTHER" id="PTHR23316">
    <property type="entry name" value="IMPORTIN ALPHA"/>
    <property type="match status" value="1"/>
</dbReference>
<feature type="compositionally biased region" description="Basic and acidic residues" evidence="4">
    <location>
        <begin position="11"/>
        <end position="23"/>
    </location>
</feature>
<dbReference type="Gene3D" id="1.25.10.10">
    <property type="entry name" value="Leucine-rich Repeat Variant"/>
    <property type="match status" value="1"/>
</dbReference>
<evidence type="ECO:0000256" key="4">
    <source>
        <dbReference type="SAM" id="MobiDB-lite"/>
    </source>
</evidence>
<proteinExistence type="inferred from homology"/>
<protein>
    <recommendedName>
        <fullName evidence="7">Condensin complex subunit 1 C-terminal domain-containing protein</fullName>
    </recommendedName>
</protein>
<keyword evidence="2" id="KW-0813">Transport</keyword>
<name>A0A3P6UFI7_LITSI</name>
<feature type="region of interest" description="Disordered" evidence="4">
    <location>
        <begin position="1"/>
        <end position="42"/>
    </location>
</feature>
<evidence type="ECO:0000313" key="6">
    <source>
        <dbReference type="Proteomes" id="UP000277928"/>
    </source>
</evidence>
<dbReference type="SUPFAM" id="SSF48371">
    <property type="entry name" value="ARM repeat"/>
    <property type="match status" value="1"/>
</dbReference>
<dbReference type="Proteomes" id="UP000277928">
    <property type="component" value="Unassembled WGS sequence"/>
</dbReference>
<evidence type="ECO:0000256" key="3">
    <source>
        <dbReference type="ARBA" id="ARBA00022927"/>
    </source>
</evidence>
<dbReference type="InterPro" id="IPR011989">
    <property type="entry name" value="ARM-like"/>
</dbReference>
<comment type="similarity">
    <text evidence="1">Belongs to the importin alpha family.</text>
</comment>
<organism evidence="5 6">
    <name type="scientific">Litomosoides sigmodontis</name>
    <name type="common">Filarial nematode worm</name>
    <dbReference type="NCBI Taxonomy" id="42156"/>
    <lineage>
        <taxon>Eukaryota</taxon>
        <taxon>Metazoa</taxon>
        <taxon>Ecdysozoa</taxon>
        <taxon>Nematoda</taxon>
        <taxon>Chromadorea</taxon>
        <taxon>Rhabditida</taxon>
        <taxon>Spirurina</taxon>
        <taxon>Spiruromorpha</taxon>
        <taxon>Filarioidea</taxon>
        <taxon>Onchocercidae</taxon>
        <taxon>Litomosoides</taxon>
    </lineage>
</organism>
<gene>
    <name evidence="5" type="ORF">NLS_LOCUS3116</name>
</gene>
<evidence type="ECO:0008006" key="7">
    <source>
        <dbReference type="Google" id="ProtNLM"/>
    </source>
</evidence>
<dbReference type="GO" id="GO:0015031">
    <property type="term" value="P:protein transport"/>
    <property type="evidence" value="ECO:0007669"/>
    <property type="project" value="UniProtKB-KW"/>
</dbReference>
<dbReference type="InterPro" id="IPR016024">
    <property type="entry name" value="ARM-type_fold"/>
</dbReference>
<dbReference type="OrthoDB" id="5845150at2759"/>
<evidence type="ECO:0000256" key="2">
    <source>
        <dbReference type="ARBA" id="ARBA00022448"/>
    </source>
</evidence>
<keyword evidence="6" id="KW-1185">Reference proteome</keyword>
<dbReference type="EMBL" id="UYRX01000160">
    <property type="protein sequence ID" value="VDK75931.1"/>
    <property type="molecule type" value="Genomic_DNA"/>
</dbReference>
<feature type="compositionally biased region" description="Basic residues" evidence="4">
    <location>
        <begin position="1"/>
        <end position="10"/>
    </location>
</feature>
<accession>A0A3P6UFI7</accession>
<sequence>MGKKGRCKNPKRNEKCEEKKESEMTLFGSSDSDEKPTSVDRSQYSAKAVNCMKCLKPKDERPYSREPAIKEIMDVFGEKPVAENFKRALQLIDELVDNYDISEKIAEMIHYGMEVILIQGMQFTDPTIQYYSIHALSVIAKHMNETQLKNLMPCGLLRGFAAALQSDTYFIIQEAIEACSSIVVRSAAMRDILAAFGFLHISELLSMYYEVISTEFASVIATFLRDLCHLAPVPEFILKRVANSARHLLQHEDYKIRSAALVAVLEVVNNKDFIVTFEGAYMELIVKFLDSPRHSEIKPAFDIVAEFTKQCSCNTDELMKAKFIGKLMSVLMQNSTPDFGYDACSILARILSRKKHVESVMDSGLVLLLIGLMDEGTSFYKIKACKALTCMCSNIDRRSAAKLADQVYLEKLCSILANDDGGCVACALALMNCMLKACEKGEGQLIQATKYIMESEAYEYIIQYVNSKCYKIQNLAESVYHQLCGNAREKVSRAINF</sequence>
<reference evidence="5 6" key="1">
    <citation type="submission" date="2018-08" db="EMBL/GenBank/DDBJ databases">
        <authorList>
            <person name="Laetsch R D."/>
            <person name="Stevens L."/>
            <person name="Kumar S."/>
            <person name="Blaxter L. M."/>
        </authorList>
    </citation>
    <scope>NUCLEOTIDE SEQUENCE [LARGE SCALE GENOMIC DNA]</scope>
</reference>
<dbReference type="OMA" id="QYYSIHA"/>